<dbReference type="EnsemblPlants" id="AET5Gv20937100.1">
    <property type="protein sequence ID" value="AET5Gv20937100.1"/>
    <property type="gene ID" value="AET5Gv20937100"/>
</dbReference>
<dbReference type="CDD" id="cd01647">
    <property type="entry name" value="RT_LTR"/>
    <property type="match status" value="1"/>
</dbReference>
<dbReference type="PANTHER" id="PTHR24559:SF452">
    <property type="entry name" value="INTEGRASE CATALYTIC DOMAIN-CONTAINING PROTEIN"/>
    <property type="match status" value="1"/>
</dbReference>
<sequence>VIDELLDELAGSHWFSKLDLRAGYHQIRMASGEEYKTAFQTHTGHYEFLVMSFGLTGAPNTFHFAINSDFAPVLKRHRERSLLSLSLMTS</sequence>
<evidence type="ECO:0000313" key="3">
    <source>
        <dbReference type="Proteomes" id="UP000015105"/>
    </source>
</evidence>
<reference evidence="2" key="3">
    <citation type="journal article" date="2017" name="Nature">
        <title>Genome sequence of the progenitor of the wheat D genome Aegilops tauschii.</title>
        <authorList>
            <person name="Luo M.C."/>
            <person name="Gu Y.Q."/>
            <person name="Puiu D."/>
            <person name="Wang H."/>
            <person name="Twardziok S.O."/>
            <person name="Deal K.R."/>
            <person name="Huo N."/>
            <person name="Zhu T."/>
            <person name="Wang L."/>
            <person name="Wang Y."/>
            <person name="McGuire P.E."/>
            <person name="Liu S."/>
            <person name="Long H."/>
            <person name="Ramasamy R.K."/>
            <person name="Rodriguez J.C."/>
            <person name="Van S.L."/>
            <person name="Yuan L."/>
            <person name="Wang Z."/>
            <person name="Xia Z."/>
            <person name="Xiao L."/>
            <person name="Anderson O.D."/>
            <person name="Ouyang S."/>
            <person name="Liang Y."/>
            <person name="Zimin A.V."/>
            <person name="Pertea G."/>
            <person name="Qi P."/>
            <person name="Bennetzen J.L."/>
            <person name="Dai X."/>
            <person name="Dawson M.W."/>
            <person name="Muller H.G."/>
            <person name="Kugler K."/>
            <person name="Rivarola-Duarte L."/>
            <person name="Spannagl M."/>
            <person name="Mayer K.F.X."/>
            <person name="Lu F.H."/>
            <person name="Bevan M.W."/>
            <person name="Leroy P."/>
            <person name="Li P."/>
            <person name="You F.M."/>
            <person name="Sun Q."/>
            <person name="Liu Z."/>
            <person name="Lyons E."/>
            <person name="Wicker T."/>
            <person name="Salzberg S.L."/>
            <person name="Devos K.M."/>
            <person name="Dvorak J."/>
        </authorList>
    </citation>
    <scope>NUCLEOTIDE SEQUENCE [LARGE SCALE GENOMIC DNA]</scope>
    <source>
        <strain evidence="2">cv. AL8/78</strain>
    </source>
</reference>
<dbReference type="PANTHER" id="PTHR24559">
    <property type="entry name" value="TRANSPOSON TY3-I GAG-POL POLYPROTEIN"/>
    <property type="match status" value="1"/>
</dbReference>
<feature type="domain" description="Reverse transcriptase" evidence="1">
    <location>
        <begin position="6"/>
        <end position="77"/>
    </location>
</feature>
<accession>A0A453LX27</accession>
<reference evidence="3" key="1">
    <citation type="journal article" date="2014" name="Science">
        <title>Ancient hybridizations among the ancestral genomes of bread wheat.</title>
        <authorList>
            <consortium name="International Wheat Genome Sequencing Consortium,"/>
            <person name="Marcussen T."/>
            <person name="Sandve S.R."/>
            <person name="Heier L."/>
            <person name="Spannagl M."/>
            <person name="Pfeifer M."/>
            <person name="Jakobsen K.S."/>
            <person name="Wulff B.B."/>
            <person name="Steuernagel B."/>
            <person name="Mayer K.F."/>
            <person name="Olsen O.A."/>
        </authorList>
    </citation>
    <scope>NUCLEOTIDE SEQUENCE [LARGE SCALE GENOMIC DNA]</scope>
    <source>
        <strain evidence="3">cv. AL8/78</strain>
    </source>
</reference>
<evidence type="ECO:0000259" key="1">
    <source>
        <dbReference type="Pfam" id="PF00078"/>
    </source>
</evidence>
<reference evidence="2" key="5">
    <citation type="journal article" date="2021" name="G3 (Bethesda)">
        <title>Aegilops tauschii genome assembly Aet v5.0 features greater sequence contiguity and improved annotation.</title>
        <authorList>
            <person name="Wang L."/>
            <person name="Zhu T."/>
            <person name="Rodriguez J.C."/>
            <person name="Deal K.R."/>
            <person name="Dubcovsky J."/>
            <person name="McGuire P.E."/>
            <person name="Lux T."/>
            <person name="Spannagl M."/>
            <person name="Mayer K.F.X."/>
            <person name="Baldrich P."/>
            <person name="Meyers B.C."/>
            <person name="Huo N."/>
            <person name="Gu Y.Q."/>
            <person name="Zhou H."/>
            <person name="Devos K.M."/>
            <person name="Bennetzen J.L."/>
            <person name="Unver T."/>
            <person name="Budak H."/>
            <person name="Gulick P.J."/>
            <person name="Galiba G."/>
            <person name="Kalapos B."/>
            <person name="Nelson D.R."/>
            <person name="Li P."/>
            <person name="You F.M."/>
            <person name="Luo M.C."/>
            <person name="Dvorak J."/>
        </authorList>
    </citation>
    <scope>NUCLEOTIDE SEQUENCE [LARGE SCALE GENOMIC DNA]</scope>
    <source>
        <strain evidence="2">cv. AL8/78</strain>
    </source>
</reference>
<protein>
    <recommendedName>
        <fullName evidence="1">Reverse transcriptase domain-containing protein</fullName>
    </recommendedName>
</protein>
<dbReference type="SUPFAM" id="SSF56672">
    <property type="entry name" value="DNA/RNA polymerases"/>
    <property type="match status" value="1"/>
</dbReference>
<dbReference type="Gramene" id="AET5Gv20937100.1">
    <property type="protein sequence ID" value="AET5Gv20937100.1"/>
    <property type="gene ID" value="AET5Gv20937100"/>
</dbReference>
<dbReference type="InterPro" id="IPR000477">
    <property type="entry name" value="RT_dom"/>
</dbReference>
<dbReference type="AlphaFoldDB" id="A0A453LX27"/>
<organism evidence="2 3">
    <name type="scientific">Aegilops tauschii subsp. strangulata</name>
    <name type="common">Goatgrass</name>
    <dbReference type="NCBI Taxonomy" id="200361"/>
    <lineage>
        <taxon>Eukaryota</taxon>
        <taxon>Viridiplantae</taxon>
        <taxon>Streptophyta</taxon>
        <taxon>Embryophyta</taxon>
        <taxon>Tracheophyta</taxon>
        <taxon>Spermatophyta</taxon>
        <taxon>Magnoliopsida</taxon>
        <taxon>Liliopsida</taxon>
        <taxon>Poales</taxon>
        <taxon>Poaceae</taxon>
        <taxon>BOP clade</taxon>
        <taxon>Pooideae</taxon>
        <taxon>Triticodae</taxon>
        <taxon>Triticeae</taxon>
        <taxon>Triticinae</taxon>
        <taxon>Aegilops</taxon>
    </lineage>
</organism>
<dbReference type="InterPro" id="IPR043128">
    <property type="entry name" value="Rev_trsase/Diguanyl_cyclase"/>
</dbReference>
<dbReference type="Gene3D" id="3.30.70.270">
    <property type="match status" value="1"/>
</dbReference>
<dbReference type="InterPro" id="IPR043502">
    <property type="entry name" value="DNA/RNA_pol_sf"/>
</dbReference>
<dbReference type="Proteomes" id="UP000015105">
    <property type="component" value="Chromosome 5D"/>
</dbReference>
<name>A0A453LX27_AEGTS</name>
<dbReference type="Pfam" id="PF00078">
    <property type="entry name" value="RVT_1"/>
    <property type="match status" value="1"/>
</dbReference>
<keyword evidence="3" id="KW-1185">Reference proteome</keyword>
<proteinExistence type="predicted"/>
<dbReference type="STRING" id="200361.A0A453LX27"/>
<evidence type="ECO:0000313" key="2">
    <source>
        <dbReference type="EnsemblPlants" id="AET5Gv20937100.1"/>
    </source>
</evidence>
<reference evidence="2" key="4">
    <citation type="submission" date="2019-03" db="UniProtKB">
        <authorList>
            <consortium name="EnsemblPlants"/>
        </authorList>
    </citation>
    <scope>IDENTIFICATION</scope>
</reference>
<reference evidence="3" key="2">
    <citation type="journal article" date="2017" name="Nat. Plants">
        <title>The Aegilops tauschii genome reveals multiple impacts of transposons.</title>
        <authorList>
            <person name="Zhao G."/>
            <person name="Zou C."/>
            <person name="Li K."/>
            <person name="Wang K."/>
            <person name="Li T."/>
            <person name="Gao L."/>
            <person name="Zhang X."/>
            <person name="Wang H."/>
            <person name="Yang Z."/>
            <person name="Liu X."/>
            <person name="Jiang W."/>
            <person name="Mao L."/>
            <person name="Kong X."/>
            <person name="Jiao Y."/>
            <person name="Jia J."/>
        </authorList>
    </citation>
    <scope>NUCLEOTIDE SEQUENCE [LARGE SCALE GENOMIC DNA]</scope>
    <source>
        <strain evidence="3">cv. AL8/78</strain>
    </source>
</reference>
<dbReference type="InterPro" id="IPR053134">
    <property type="entry name" value="RNA-dir_DNA_polymerase"/>
</dbReference>